<keyword evidence="6" id="KW-1185">Reference proteome</keyword>
<evidence type="ECO:0000259" key="4">
    <source>
        <dbReference type="PROSITE" id="PS51031"/>
    </source>
</evidence>
<feature type="domain" description="BESS" evidence="4">
    <location>
        <begin position="214"/>
        <end position="253"/>
    </location>
</feature>
<dbReference type="EMBL" id="CAXITT010000175">
    <property type="protein sequence ID" value="CAL1534556.1"/>
    <property type="molecule type" value="Genomic_DNA"/>
</dbReference>
<dbReference type="PANTHER" id="PTHR12243">
    <property type="entry name" value="MADF DOMAIN TRANSCRIPTION FACTOR"/>
    <property type="match status" value="1"/>
</dbReference>
<dbReference type="InterPro" id="IPR006578">
    <property type="entry name" value="MADF-dom"/>
</dbReference>
<proteinExistence type="predicted"/>
<reference evidence="5 6" key="1">
    <citation type="submission" date="2024-04" db="EMBL/GenBank/DDBJ databases">
        <authorList>
            <consortium name="Genoscope - CEA"/>
            <person name="William W."/>
        </authorList>
    </citation>
    <scope>NUCLEOTIDE SEQUENCE [LARGE SCALE GENOMIC DNA]</scope>
</reference>
<sequence length="297" mass="34459">MVDVKKLISLVHDRTPLWDIKTKSYHNKDVRRKLWLEIATEFDTTTEVVKSKWQNLRDTFRKEQVKLTKMNAKSEALGDTLKPLSRWKFYSQLLFLKDNFSPRQSKTNKPVTILCYEGSDLNSQQDEKVMADERINYNDLDSSSISGETQDTEIFGNTVQKDPLPSKSPIPYKKTNILRKRKQVIRRSDTINELLSIEQKKIDLVEKINSRRNKDDDYHFLMSLLPHFHEIPKRRKLATKIKIQQILLNEISKQEVESSSSSVDYNSSSSASSPNMIQVSPNNTVISIESDCNQHPT</sequence>
<evidence type="ECO:0000259" key="3">
    <source>
        <dbReference type="PROSITE" id="PS51029"/>
    </source>
</evidence>
<gene>
    <name evidence="5" type="ORF">GSLYS_00008516001</name>
</gene>
<dbReference type="Proteomes" id="UP001497497">
    <property type="component" value="Unassembled WGS sequence"/>
</dbReference>
<protein>
    <recommendedName>
        <fullName evidence="7">Transcription factor Adf-1</fullName>
    </recommendedName>
</protein>
<evidence type="ECO:0000256" key="2">
    <source>
        <dbReference type="SAM" id="MobiDB-lite"/>
    </source>
</evidence>
<feature type="domain" description="MADF" evidence="3">
    <location>
        <begin position="6"/>
        <end position="101"/>
    </location>
</feature>
<comment type="caution">
    <text evidence="5">The sequence shown here is derived from an EMBL/GenBank/DDBJ whole genome shotgun (WGS) entry which is preliminary data.</text>
</comment>
<organism evidence="5 6">
    <name type="scientific">Lymnaea stagnalis</name>
    <name type="common">Great pond snail</name>
    <name type="synonym">Helix stagnalis</name>
    <dbReference type="NCBI Taxonomy" id="6523"/>
    <lineage>
        <taxon>Eukaryota</taxon>
        <taxon>Metazoa</taxon>
        <taxon>Spiralia</taxon>
        <taxon>Lophotrochozoa</taxon>
        <taxon>Mollusca</taxon>
        <taxon>Gastropoda</taxon>
        <taxon>Heterobranchia</taxon>
        <taxon>Euthyneura</taxon>
        <taxon>Panpulmonata</taxon>
        <taxon>Hygrophila</taxon>
        <taxon>Lymnaeoidea</taxon>
        <taxon>Lymnaeidae</taxon>
        <taxon>Lymnaea</taxon>
    </lineage>
</organism>
<accession>A0AAV2HKL1</accession>
<dbReference type="PROSITE" id="PS51029">
    <property type="entry name" value="MADF"/>
    <property type="match status" value="1"/>
</dbReference>
<evidence type="ECO:0000313" key="5">
    <source>
        <dbReference type="EMBL" id="CAL1534556.1"/>
    </source>
</evidence>
<dbReference type="InterPro" id="IPR039353">
    <property type="entry name" value="TF_Adf1"/>
</dbReference>
<feature type="region of interest" description="Disordered" evidence="2">
    <location>
        <begin position="258"/>
        <end position="279"/>
    </location>
</feature>
<dbReference type="Pfam" id="PF02944">
    <property type="entry name" value="BESS"/>
    <property type="match status" value="1"/>
</dbReference>
<comment type="subcellular location">
    <subcellularLocation>
        <location evidence="1">Nucleus</location>
    </subcellularLocation>
</comment>
<keyword evidence="1" id="KW-0539">Nucleus</keyword>
<dbReference type="GO" id="GO:0005667">
    <property type="term" value="C:transcription regulator complex"/>
    <property type="evidence" value="ECO:0007669"/>
    <property type="project" value="TreeGrafter"/>
</dbReference>
<feature type="compositionally biased region" description="Low complexity" evidence="2">
    <location>
        <begin position="258"/>
        <end position="273"/>
    </location>
</feature>
<evidence type="ECO:0000313" key="6">
    <source>
        <dbReference type="Proteomes" id="UP001497497"/>
    </source>
</evidence>
<dbReference type="GO" id="GO:0005634">
    <property type="term" value="C:nucleus"/>
    <property type="evidence" value="ECO:0007669"/>
    <property type="project" value="UniProtKB-SubCell"/>
</dbReference>
<evidence type="ECO:0000256" key="1">
    <source>
        <dbReference type="PROSITE-ProRule" id="PRU00371"/>
    </source>
</evidence>
<dbReference type="Pfam" id="PF10545">
    <property type="entry name" value="MADF_DNA_bdg"/>
    <property type="match status" value="1"/>
</dbReference>
<name>A0AAV2HKL1_LYMST</name>
<dbReference type="SMART" id="SM00595">
    <property type="entry name" value="MADF"/>
    <property type="match status" value="1"/>
</dbReference>
<dbReference type="PROSITE" id="PS51031">
    <property type="entry name" value="BESS"/>
    <property type="match status" value="1"/>
</dbReference>
<evidence type="ECO:0008006" key="7">
    <source>
        <dbReference type="Google" id="ProtNLM"/>
    </source>
</evidence>
<dbReference type="AlphaFoldDB" id="A0AAV2HKL1"/>
<dbReference type="GO" id="GO:0006357">
    <property type="term" value="P:regulation of transcription by RNA polymerase II"/>
    <property type="evidence" value="ECO:0007669"/>
    <property type="project" value="TreeGrafter"/>
</dbReference>
<dbReference type="InterPro" id="IPR004210">
    <property type="entry name" value="BESS_motif"/>
</dbReference>
<dbReference type="GO" id="GO:0003677">
    <property type="term" value="F:DNA binding"/>
    <property type="evidence" value="ECO:0007669"/>
    <property type="project" value="InterPro"/>
</dbReference>
<dbReference type="PANTHER" id="PTHR12243:SF69">
    <property type="entry name" value="SI:CH73-59F11.3"/>
    <property type="match status" value="1"/>
</dbReference>